<protein>
    <submittedName>
        <fullName evidence="1">Uncharacterized protein</fullName>
    </submittedName>
</protein>
<evidence type="ECO:0000313" key="2">
    <source>
        <dbReference type="Proteomes" id="UP001177021"/>
    </source>
</evidence>
<gene>
    <name evidence="1" type="ORF">MILVUS5_LOCUS19738</name>
</gene>
<reference evidence="1" key="1">
    <citation type="submission" date="2023-10" db="EMBL/GenBank/DDBJ databases">
        <authorList>
            <person name="Rodriguez Cubillos JULIANA M."/>
            <person name="De Vega J."/>
        </authorList>
    </citation>
    <scope>NUCLEOTIDE SEQUENCE</scope>
</reference>
<organism evidence="1 2">
    <name type="scientific">Trifolium pratense</name>
    <name type="common">Red clover</name>
    <dbReference type="NCBI Taxonomy" id="57577"/>
    <lineage>
        <taxon>Eukaryota</taxon>
        <taxon>Viridiplantae</taxon>
        <taxon>Streptophyta</taxon>
        <taxon>Embryophyta</taxon>
        <taxon>Tracheophyta</taxon>
        <taxon>Spermatophyta</taxon>
        <taxon>Magnoliopsida</taxon>
        <taxon>eudicotyledons</taxon>
        <taxon>Gunneridae</taxon>
        <taxon>Pentapetalae</taxon>
        <taxon>rosids</taxon>
        <taxon>fabids</taxon>
        <taxon>Fabales</taxon>
        <taxon>Fabaceae</taxon>
        <taxon>Papilionoideae</taxon>
        <taxon>50 kb inversion clade</taxon>
        <taxon>NPAAA clade</taxon>
        <taxon>Hologalegina</taxon>
        <taxon>IRL clade</taxon>
        <taxon>Trifolieae</taxon>
        <taxon>Trifolium</taxon>
    </lineage>
</organism>
<keyword evidence="2" id="KW-1185">Reference proteome</keyword>
<name>A0ACB0K4U6_TRIPR</name>
<proteinExistence type="predicted"/>
<dbReference type="Proteomes" id="UP001177021">
    <property type="component" value="Unassembled WGS sequence"/>
</dbReference>
<evidence type="ECO:0000313" key="1">
    <source>
        <dbReference type="EMBL" id="CAJ2652226.1"/>
    </source>
</evidence>
<comment type="caution">
    <text evidence="1">The sequence shown here is derived from an EMBL/GenBank/DDBJ whole genome shotgun (WGS) entry which is preliminary data.</text>
</comment>
<accession>A0ACB0K4U6</accession>
<dbReference type="EMBL" id="CASHSV030000206">
    <property type="protein sequence ID" value="CAJ2652226.1"/>
    <property type="molecule type" value="Genomic_DNA"/>
</dbReference>
<sequence length="567" mass="66185">MFARKKVTYKIRQKTRSKVNQIKTRRRSLTRVGCKAKVAFKWVEGKYVLIQFHENHTHALASPTKRQFLRSARKVNLVHKSLLLAFNRQNIGPAKTHRVMKEQFGGYQNVGCTQRDLENYSRDLKTLIKGADAQIFIDNFRRKQEVNPSFYYAYEVDEEGRLKHAFWADDICKKNYSVFGDVVSMKVAIEDIFKSSVHRFCMWHIMKKVSEKVGVSLNDNADFNKSFKSCVWGSETPLDFETTWKSIMCRFECDKNKWLSHMFDIRSMWIPAYFKEVFLAGILRTTSRSEKAQRQKELLADNNSLHSLPKLLLDRGLERHGRDVYTHENFYIFQQELWIACVDCAVENKKEEDGMETLHIIDNSEKNSKLREVVYNPSNHNSNCSCKMFQDQGIPCRHILCVLKGKGLNEIPDNYIVNRWTKFANRKPLFDIADNVSEKCSEFENDNKLISDLWDHFFKCVDKARMDKEKLHFMLNEVVNIEKQLDEFEGGSKQTKDDDIHTFIGSNIPDQVEILPPKMSKTKGSGKRIKGGKEKAIEQQQKRPRHCNTCNQYVTHGSRNCPQKTSP</sequence>